<keyword evidence="1" id="KW-0732">Signal</keyword>
<evidence type="ECO:0008006" key="4">
    <source>
        <dbReference type="Google" id="ProtNLM"/>
    </source>
</evidence>
<feature type="chain" id="PRO_5045040609" description="Lipocalin-like domain-containing protein" evidence="1">
    <location>
        <begin position="24"/>
        <end position="124"/>
    </location>
</feature>
<reference evidence="2 3" key="1">
    <citation type="submission" date="2021-03" db="EMBL/GenBank/DDBJ databases">
        <title>Antimicrobial resistance genes in bacteria isolated from Japanese honey, and their potential for conferring macrolide and lincosamide resistance in the American foulbrood pathogen Paenibacillus larvae.</title>
        <authorList>
            <person name="Okamoto M."/>
            <person name="Kumagai M."/>
            <person name="Kanamori H."/>
            <person name="Takamatsu D."/>
        </authorList>
    </citation>
    <scope>NUCLEOTIDE SEQUENCE [LARGE SCALE GENOMIC DNA]</scope>
    <source>
        <strain evidence="2 3">J42TS3</strain>
    </source>
</reference>
<keyword evidence="3" id="KW-1185">Reference proteome</keyword>
<sequence length="124" mass="14625">MKSRVLFLLIVMFLLAGCSQDKAITLKGNWIAEYADQKVQTNEELSQFNYLEVNSNSINMKNFIYQIHDNNSTRVFNDIDKEVKYELKEANQIEIGNKQYEIVIKKNTMIIKNENIEVHYIKEE</sequence>
<evidence type="ECO:0000256" key="1">
    <source>
        <dbReference type="SAM" id="SignalP"/>
    </source>
</evidence>
<protein>
    <recommendedName>
        <fullName evidence="4">Lipocalin-like domain-containing protein</fullName>
    </recommendedName>
</protein>
<dbReference type="PROSITE" id="PS51257">
    <property type="entry name" value="PROKAR_LIPOPROTEIN"/>
    <property type="match status" value="1"/>
</dbReference>
<organism evidence="2 3">
    <name type="scientific">Paenibacillus vini</name>
    <dbReference type="NCBI Taxonomy" id="1476024"/>
    <lineage>
        <taxon>Bacteria</taxon>
        <taxon>Bacillati</taxon>
        <taxon>Bacillota</taxon>
        <taxon>Bacilli</taxon>
        <taxon>Bacillales</taxon>
        <taxon>Paenibacillaceae</taxon>
        <taxon>Paenibacillus</taxon>
    </lineage>
</organism>
<evidence type="ECO:0000313" key="3">
    <source>
        <dbReference type="Proteomes" id="UP000679992"/>
    </source>
</evidence>
<comment type="caution">
    <text evidence="2">The sequence shown here is derived from an EMBL/GenBank/DDBJ whole genome shotgun (WGS) entry which is preliminary data.</text>
</comment>
<dbReference type="EMBL" id="BOSL01000006">
    <property type="protein sequence ID" value="GIP53248.1"/>
    <property type="molecule type" value="Genomic_DNA"/>
</dbReference>
<feature type="signal peptide" evidence="1">
    <location>
        <begin position="1"/>
        <end position="23"/>
    </location>
</feature>
<evidence type="ECO:0000313" key="2">
    <source>
        <dbReference type="EMBL" id="GIP53248.1"/>
    </source>
</evidence>
<name>A0ABQ4MB79_9BACL</name>
<proteinExistence type="predicted"/>
<accession>A0ABQ4MB79</accession>
<dbReference type="RefSeq" id="WP_213654853.1">
    <property type="nucleotide sequence ID" value="NZ_BOSL01000006.1"/>
</dbReference>
<gene>
    <name evidence="2" type="ORF">J42TS3_22830</name>
</gene>
<dbReference type="Proteomes" id="UP000679992">
    <property type="component" value="Unassembled WGS sequence"/>
</dbReference>